<evidence type="ECO:0000256" key="2">
    <source>
        <dbReference type="ARBA" id="ARBA00004123"/>
    </source>
</evidence>
<dbReference type="PANTHER" id="PTHR33588">
    <property type="entry name" value="CILIA- AND FLAGELLA-ASSOCIATED PROTEIN 299"/>
    <property type="match status" value="1"/>
</dbReference>
<comment type="subcellular location">
    <subcellularLocation>
        <location evidence="3">Cytoplasm</location>
    </subcellularLocation>
    <subcellularLocation>
        <location evidence="2">Nucleus</location>
    </subcellularLocation>
</comment>
<dbReference type="OrthoDB" id="2136125at2759"/>
<keyword evidence="5" id="KW-0963">Cytoplasm</keyword>
<dbReference type="OMA" id="RTTKIPY"/>
<name>A0A484BEB4_DRONA</name>
<dbReference type="Pfam" id="PF14713">
    <property type="entry name" value="DUF4464"/>
    <property type="match status" value="2"/>
</dbReference>
<evidence type="ECO:0000313" key="7">
    <source>
        <dbReference type="EMBL" id="TDG47197.1"/>
    </source>
</evidence>
<evidence type="ECO:0000256" key="1">
    <source>
        <dbReference type="ARBA" id="ARBA00003056"/>
    </source>
</evidence>
<comment type="function">
    <text evidence="1">May be involved in spermatogenesis.</text>
</comment>
<evidence type="ECO:0000256" key="3">
    <source>
        <dbReference type="ARBA" id="ARBA00004496"/>
    </source>
</evidence>
<dbReference type="AlphaFoldDB" id="A0A484BEB4"/>
<dbReference type="InterPro" id="IPR027887">
    <property type="entry name" value="DUF4464"/>
</dbReference>
<dbReference type="GO" id="GO:0005634">
    <property type="term" value="C:nucleus"/>
    <property type="evidence" value="ECO:0007669"/>
    <property type="project" value="UniProtKB-SubCell"/>
</dbReference>
<protein>
    <recommendedName>
        <fullName evidence="4">Cilia- and flagella-associated protein 299</fullName>
    </recommendedName>
</protein>
<sequence length="257" mass="30288">MGDKRIDFGILDFNTYEDYLESYTTKQDKQYLRRKDVIAKYLKLGYRATSAPYDAAEFKRRQFLAMNAIRPKTSDEQYFSRYLSPNNKDPVLLQFKEREFPIYSKILAVSGKSLYNDSIIETCRRQTIVFTMYTDNKGSEISAYIDLGMSWANTTRQAYNHANWKGIYEGRAHLRPMPHHLSYRNAQYNVFYHTDSDNFKVVHDDRYGLMFMHKGDHKYLPVGGHDNPFNRNVNRSTVISPKYGSVIFYDHALRKKV</sequence>
<dbReference type="PANTHER" id="PTHR33588:SF1">
    <property type="entry name" value="CILIA- AND FLAGELLA-ASSOCIATED PROTEIN 299"/>
    <property type="match status" value="1"/>
</dbReference>
<comment type="caution">
    <text evidence="7">The sequence shown here is derived from an EMBL/GenBank/DDBJ whole genome shotgun (WGS) entry which is preliminary data.</text>
</comment>
<keyword evidence="8" id="KW-1185">Reference proteome</keyword>
<accession>A0A484BEB4</accession>
<reference evidence="7 8" key="1">
    <citation type="journal article" date="2019" name="J. Hered.">
        <title>An Improved Genome Assembly for Drosophila navojoa, the Basal Species in the mojavensis Cluster.</title>
        <authorList>
            <person name="Vanderlinde T."/>
            <person name="Dupim E.G."/>
            <person name="Nazario-Yepiz N.O."/>
            <person name="Carvalho A.B."/>
        </authorList>
    </citation>
    <scope>NUCLEOTIDE SEQUENCE [LARGE SCALE GENOMIC DNA]</scope>
    <source>
        <strain evidence="7">Navoj_Jal97</strain>
        <tissue evidence="7">Whole organism</tissue>
    </source>
</reference>
<gene>
    <name evidence="7" type="ORF">AWZ03_006328</name>
</gene>
<dbReference type="EMBL" id="LSRL02000047">
    <property type="protein sequence ID" value="TDG47197.1"/>
    <property type="molecule type" value="Genomic_DNA"/>
</dbReference>
<dbReference type="GO" id="GO:0005737">
    <property type="term" value="C:cytoplasm"/>
    <property type="evidence" value="ECO:0007669"/>
    <property type="project" value="UniProtKB-SubCell"/>
</dbReference>
<evidence type="ECO:0000256" key="4">
    <source>
        <dbReference type="ARBA" id="ARBA00021436"/>
    </source>
</evidence>
<evidence type="ECO:0000256" key="6">
    <source>
        <dbReference type="ARBA" id="ARBA00023242"/>
    </source>
</evidence>
<organism evidence="7 8">
    <name type="scientific">Drosophila navojoa</name>
    <name type="common">Fruit fly</name>
    <dbReference type="NCBI Taxonomy" id="7232"/>
    <lineage>
        <taxon>Eukaryota</taxon>
        <taxon>Metazoa</taxon>
        <taxon>Ecdysozoa</taxon>
        <taxon>Arthropoda</taxon>
        <taxon>Hexapoda</taxon>
        <taxon>Insecta</taxon>
        <taxon>Pterygota</taxon>
        <taxon>Neoptera</taxon>
        <taxon>Endopterygota</taxon>
        <taxon>Diptera</taxon>
        <taxon>Brachycera</taxon>
        <taxon>Muscomorpha</taxon>
        <taxon>Ephydroidea</taxon>
        <taxon>Drosophilidae</taxon>
        <taxon>Drosophila</taxon>
    </lineage>
</organism>
<keyword evidence="6" id="KW-0539">Nucleus</keyword>
<dbReference type="Proteomes" id="UP000295192">
    <property type="component" value="Unassembled WGS sequence"/>
</dbReference>
<evidence type="ECO:0000256" key="5">
    <source>
        <dbReference type="ARBA" id="ARBA00022490"/>
    </source>
</evidence>
<proteinExistence type="predicted"/>
<evidence type="ECO:0000313" key="8">
    <source>
        <dbReference type="Proteomes" id="UP000295192"/>
    </source>
</evidence>